<dbReference type="PANTHER" id="PTHR11588">
    <property type="entry name" value="TUBULIN"/>
    <property type="match status" value="1"/>
</dbReference>
<protein>
    <recommendedName>
        <fullName evidence="7">Tubulin alpha chain</fullName>
    </recommendedName>
</protein>
<dbReference type="GO" id="GO:0005874">
    <property type="term" value="C:microtubule"/>
    <property type="evidence" value="ECO:0007669"/>
    <property type="project" value="UniProtKB-KW"/>
</dbReference>
<dbReference type="PRINTS" id="PR01162">
    <property type="entry name" value="ALPHATUBULIN"/>
</dbReference>
<comment type="caution">
    <text evidence="9">The sequence shown here is derived from an EMBL/GenBank/DDBJ whole genome shotgun (WGS) entry which is preliminary data.</text>
</comment>
<name>J9E6U7_WUCBA</name>
<dbReference type="GO" id="GO:0005200">
    <property type="term" value="F:structural constituent of cytoskeleton"/>
    <property type="evidence" value="ECO:0007669"/>
    <property type="project" value="InterPro"/>
</dbReference>
<evidence type="ECO:0000256" key="3">
    <source>
        <dbReference type="ARBA" id="ARBA00022741"/>
    </source>
</evidence>
<keyword evidence="2 7" id="KW-0493">Microtubule</keyword>
<keyword evidence="3 7" id="KW-0547">Nucleotide-binding</keyword>
<dbReference type="InterPro" id="IPR036525">
    <property type="entry name" value="Tubulin/FtsZ_GTPase_sf"/>
</dbReference>
<evidence type="ECO:0000256" key="6">
    <source>
        <dbReference type="ARBA" id="ARBA00049117"/>
    </source>
</evidence>
<comment type="subunit">
    <text evidence="7">Dimer of alpha and beta chains. A typical microtubule is a hollow water-filled tube with an outer diameter of 25 nm and an inner diameter of 15 nM. Alpha-beta heterodimers associate head-to-tail to form protofilaments running lengthwise along the microtubule wall with the beta-tubulin subunit facing the microtubule plus end conferring a structural polarity. Microtubules usually have 13 protofilaments but different protofilament numbers can be found in some organisms and specialized cells.</text>
</comment>
<keyword evidence="4" id="KW-0378">Hydrolase</keyword>
<accession>J9E6U7</accession>
<dbReference type="InterPro" id="IPR002452">
    <property type="entry name" value="Alpha_tubulin"/>
</dbReference>
<keyword evidence="5 7" id="KW-0342">GTP-binding</keyword>
<evidence type="ECO:0000313" key="9">
    <source>
        <dbReference type="EMBL" id="EJW71039.1"/>
    </source>
</evidence>
<dbReference type="SMART" id="SM00864">
    <property type="entry name" value="Tubulin"/>
    <property type="match status" value="1"/>
</dbReference>
<dbReference type="InterPro" id="IPR003008">
    <property type="entry name" value="Tubulin_FtsZ_GTPase"/>
</dbReference>
<dbReference type="InterPro" id="IPR000217">
    <property type="entry name" value="Tubulin"/>
</dbReference>
<dbReference type="Pfam" id="PF00091">
    <property type="entry name" value="Tubulin"/>
    <property type="match status" value="1"/>
</dbReference>
<sequence length="150" mass="16789">MVTGREDAANNYARGHYSVGKDMIDKVMDRIRRLAENCDGLQGFLLFHSFGGGTGSGFTSLIMEHLTIDYGRKSKLEFSIYPAPQVSTSVLEPYNSVLMTHATLEHANCSFIIDNEAIYNLCHRNLDIDRPSYPNLNRLIAQVCSSINIK</sequence>
<evidence type="ECO:0000256" key="7">
    <source>
        <dbReference type="RuleBase" id="RU000352"/>
    </source>
</evidence>
<dbReference type="PRINTS" id="PR01161">
    <property type="entry name" value="TUBULIN"/>
</dbReference>
<dbReference type="SUPFAM" id="SSF52490">
    <property type="entry name" value="Tubulin nucleotide-binding domain-like"/>
    <property type="match status" value="1"/>
</dbReference>
<reference evidence="10" key="1">
    <citation type="submission" date="2012-08" db="EMBL/GenBank/DDBJ databases">
        <title>The Genome Sequence of Wuchereria bancrofti.</title>
        <authorList>
            <person name="Nutman T.B."/>
            <person name="Fink D.L."/>
            <person name="Russ C."/>
            <person name="Young S."/>
            <person name="Zeng Q."/>
            <person name="Koehrsen M."/>
            <person name="Alvarado L."/>
            <person name="Berlin A."/>
            <person name="Chapman S.B."/>
            <person name="Chen Z."/>
            <person name="Freedman E."/>
            <person name="Gellesch M."/>
            <person name="Goldberg J."/>
            <person name="Griggs A."/>
            <person name="Gujja S."/>
            <person name="Heilman E.R."/>
            <person name="Heiman D."/>
            <person name="Hepburn T."/>
            <person name="Howarth C."/>
            <person name="Jen D."/>
            <person name="Larson L."/>
            <person name="Lewis B."/>
            <person name="Mehta T."/>
            <person name="Park D."/>
            <person name="Pearson M."/>
            <person name="Roberts A."/>
            <person name="Saif S."/>
            <person name="Shea T."/>
            <person name="Shenoy N."/>
            <person name="Sisk P."/>
            <person name="Stolte C."/>
            <person name="Sykes S."/>
            <person name="Walk T."/>
            <person name="White J."/>
            <person name="Yandava C."/>
            <person name="Haas B."/>
            <person name="Henn M.R."/>
            <person name="Nusbaum C."/>
            <person name="Birren B."/>
        </authorList>
    </citation>
    <scope>NUCLEOTIDE SEQUENCE [LARGE SCALE GENOMIC DNA]</scope>
    <source>
        <strain evidence="10">NA</strain>
    </source>
</reference>
<comment type="similarity">
    <text evidence="1 7">Belongs to the tubulin family.</text>
</comment>
<organism evidence="9 10">
    <name type="scientific">Wuchereria bancrofti</name>
    <dbReference type="NCBI Taxonomy" id="6293"/>
    <lineage>
        <taxon>Eukaryota</taxon>
        <taxon>Metazoa</taxon>
        <taxon>Ecdysozoa</taxon>
        <taxon>Nematoda</taxon>
        <taxon>Chromadorea</taxon>
        <taxon>Rhabditida</taxon>
        <taxon>Spirurina</taxon>
        <taxon>Spiruromorpha</taxon>
        <taxon>Filarioidea</taxon>
        <taxon>Onchocercidae</taxon>
        <taxon>Wuchereria</taxon>
    </lineage>
</organism>
<proteinExistence type="inferred from homology"/>
<dbReference type="GO" id="GO:0005525">
    <property type="term" value="F:GTP binding"/>
    <property type="evidence" value="ECO:0007669"/>
    <property type="project" value="UniProtKB-UniRule"/>
</dbReference>
<evidence type="ECO:0000256" key="1">
    <source>
        <dbReference type="ARBA" id="ARBA00009636"/>
    </source>
</evidence>
<evidence type="ECO:0000313" key="10">
    <source>
        <dbReference type="Proteomes" id="UP000004810"/>
    </source>
</evidence>
<dbReference type="Gene3D" id="3.40.50.1440">
    <property type="entry name" value="Tubulin/FtsZ, GTPase domain"/>
    <property type="match status" value="1"/>
</dbReference>
<evidence type="ECO:0000256" key="2">
    <source>
        <dbReference type="ARBA" id="ARBA00022701"/>
    </source>
</evidence>
<evidence type="ECO:0000259" key="8">
    <source>
        <dbReference type="SMART" id="SM00864"/>
    </source>
</evidence>
<dbReference type="EMBL" id="ADBV01019715">
    <property type="protein sequence ID" value="EJW71039.1"/>
    <property type="molecule type" value="Genomic_DNA"/>
</dbReference>
<evidence type="ECO:0000256" key="5">
    <source>
        <dbReference type="ARBA" id="ARBA00023134"/>
    </source>
</evidence>
<dbReference type="Proteomes" id="UP000004810">
    <property type="component" value="Unassembled WGS sequence"/>
</dbReference>
<gene>
    <name evidence="9" type="ORF">WUBG_18054</name>
</gene>
<comment type="catalytic activity">
    <reaction evidence="6">
        <text>GTP + H2O = GDP + phosphate + H(+)</text>
        <dbReference type="Rhea" id="RHEA:19669"/>
        <dbReference type="ChEBI" id="CHEBI:15377"/>
        <dbReference type="ChEBI" id="CHEBI:15378"/>
        <dbReference type="ChEBI" id="CHEBI:37565"/>
        <dbReference type="ChEBI" id="CHEBI:43474"/>
        <dbReference type="ChEBI" id="CHEBI:58189"/>
    </reaction>
    <physiologicalReaction direction="left-to-right" evidence="6">
        <dbReference type="Rhea" id="RHEA:19670"/>
    </physiologicalReaction>
</comment>
<dbReference type="PROSITE" id="PS00227">
    <property type="entry name" value="TUBULIN"/>
    <property type="match status" value="1"/>
</dbReference>
<dbReference type="AlphaFoldDB" id="J9E6U7"/>
<comment type="function">
    <text evidence="7">Tubulin is the major constituent of microtubules, a cylinder consisting of laterally associated linear protofilaments composed of alpha- and beta-tubulin heterodimers. Microtubules grow by the addition of GTP-tubulin dimers to the microtubule end, where a stabilizing cap forms. Below the cap, tubulin dimers are in GDP-bound state, owing to GTPase activity of alpha-tubulin.</text>
</comment>
<dbReference type="GO" id="GO:0007017">
    <property type="term" value="P:microtubule-based process"/>
    <property type="evidence" value="ECO:0007669"/>
    <property type="project" value="InterPro"/>
</dbReference>
<dbReference type="GO" id="GO:0016787">
    <property type="term" value="F:hydrolase activity"/>
    <property type="evidence" value="ECO:0007669"/>
    <property type="project" value="UniProtKB-KW"/>
</dbReference>
<feature type="domain" description="Tubulin/FtsZ GTPase" evidence="8">
    <location>
        <begin position="1"/>
        <end position="147"/>
    </location>
</feature>
<evidence type="ECO:0000256" key="4">
    <source>
        <dbReference type="ARBA" id="ARBA00022801"/>
    </source>
</evidence>
<dbReference type="InterPro" id="IPR017975">
    <property type="entry name" value="Tubulin_CS"/>
</dbReference>